<dbReference type="InterPro" id="IPR036663">
    <property type="entry name" value="Fumarylacetoacetase_C_sf"/>
</dbReference>
<protein>
    <submittedName>
        <fullName evidence="3">Fumarylacetoacetate hydrolase family protein</fullName>
    </submittedName>
</protein>
<organism evidence="3 4">
    <name type="scientific">Ammonicoccus fulvus</name>
    <dbReference type="NCBI Taxonomy" id="3138240"/>
    <lineage>
        <taxon>Bacteria</taxon>
        <taxon>Bacillati</taxon>
        <taxon>Actinomycetota</taxon>
        <taxon>Actinomycetes</taxon>
        <taxon>Propionibacteriales</taxon>
        <taxon>Propionibacteriaceae</taxon>
        <taxon>Ammonicoccus</taxon>
    </lineage>
</organism>
<evidence type="ECO:0000313" key="3">
    <source>
        <dbReference type="EMBL" id="XAN09055.1"/>
    </source>
</evidence>
<dbReference type="RefSeq" id="WP_425310491.1">
    <property type="nucleotide sequence ID" value="NZ_CP154795.1"/>
</dbReference>
<dbReference type="GO" id="GO:0016787">
    <property type="term" value="F:hydrolase activity"/>
    <property type="evidence" value="ECO:0007669"/>
    <property type="project" value="UniProtKB-KW"/>
</dbReference>
<evidence type="ECO:0000256" key="1">
    <source>
        <dbReference type="ARBA" id="ARBA00023239"/>
    </source>
</evidence>
<evidence type="ECO:0000313" key="4">
    <source>
        <dbReference type="Proteomes" id="UP001442841"/>
    </source>
</evidence>
<feature type="domain" description="Fumarylacetoacetase-like C-terminal" evidence="2">
    <location>
        <begin position="155"/>
        <end position="262"/>
    </location>
</feature>
<dbReference type="EMBL" id="CP154795">
    <property type="protein sequence ID" value="XAN09055.1"/>
    <property type="molecule type" value="Genomic_DNA"/>
</dbReference>
<keyword evidence="4" id="KW-1185">Reference proteome</keyword>
<reference evidence="3 4" key="1">
    <citation type="submission" date="2024-04" db="EMBL/GenBank/DDBJ databases">
        <title>Isolation of an actinomycete strain from pig manure.</title>
        <authorList>
            <person name="Gong T."/>
            <person name="Yu Z."/>
            <person name="An M."/>
            <person name="Wei C."/>
            <person name="Yang W."/>
            <person name="Liu L."/>
        </authorList>
    </citation>
    <scope>NUCLEOTIDE SEQUENCE [LARGE SCALE GENOMIC DNA]</scope>
    <source>
        <strain evidence="3 4">ZF39</strain>
    </source>
</reference>
<evidence type="ECO:0000259" key="2">
    <source>
        <dbReference type="Pfam" id="PF01557"/>
    </source>
</evidence>
<dbReference type="SUPFAM" id="SSF56529">
    <property type="entry name" value="FAH"/>
    <property type="match status" value="1"/>
</dbReference>
<proteinExistence type="predicted"/>
<dbReference type="InterPro" id="IPR050772">
    <property type="entry name" value="Hydratase-Decarb/MhpD_sf"/>
</dbReference>
<sequence length="263" mass="28249">MSGVVQWLMDSSAIERIVDELETAERTAVGVPTLSSRPEGLTESDAWAIAGARDARRLARGERRVGYKLGWTSSAMREALGIDQPNHGSLWAGMECDGTLSMAERIHPKAEPEFAYRAGRTLSGNVTAAEVAESGEWAVSLEIVDPRWESYRFAFVDNTADSSSAAGYQLGEFHRCVGDPVDFELTMRIDGAEERSASGRVVFGSPAESVAFLVRRLAESGASLHEGMIVLTGGATAPVDLVVGTRLEVWSPQLGSCELDVVA</sequence>
<keyword evidence="3" id="KW-0378">Hydrolase</keyword>
<dbReference type="PANTHER" id="PTHR30143">
    <property type="entry name" value="ACID HYDRATASE"/>
    <property type="match status" value="1"/>
</dbReference>
<name>A0ABZ3FWJ4_9ACTN</name>
<dbReference type="Gene3D" id="3.90.850.10">
    <property type="entry name" value="Fumarylacetoacetase-like, C-terminal domain"/>
    <property type="match status" value="1"/>
</dbReference>
<dbReference type="InterPro" id="IPR011234">
    <property type="entry name" value="Fumarylacetoacetase-like_C"/>
</dbReference>
<gene>
    <name evidence="3" type="ORF">AADG42_17625</name>
</gene>
<dbReference type="PANTHER" id="PTHR30143:SF0">
    <property type="entry name" value="2-KETO-4-PENTENOATE HYDRATASE"/>
    <property type="match status" value="1"/>
</dbReference>
<keyword evidence="1" id="KW-0456">Lyase</keyword>
<accession>A0ABZ3FWJ4</accession>
<dbReference type="Pfam" id="PF01557">
    <property type="entry name" value="FAA_hydrolase"/>
    <property type="match status" value="1"/>
</dbReference>
<dbReference type="Proteomes" id="UP001442841">
    <property type="component" value="Chromosome"/>
</dbReference>